<dbReference type="PROSITE" id="PS50222">
    <property type="entry name" value="EF_HAND_2"/>
    <property type="match status" value="2"/>
</dbReference>
<evidence type="ECO:0000256" key="5">
    <source>
        <dbReference type="ARBA" id="ARBA00023203"/>
    </source>
</evidence>
<keyword evidence="4" id="KW-0106">Calcium</keyword>
<dbReference type="CDD" id="cd21216">
    <property type="entry name" value="CH_ACTN_rpt2"/>
    <property type="match status" value="1"/>
</dbReference>
<dbReference type="GO" id="GO:0003779">
    <property type="term" value="F:actin binding"/>
    <property type="evidence" value="ECO:0007669"/>
    <property type="project" value="UniProtKB-KW"/>
</dbReference>
<dbReference type="FunFam" id="1.20.58.60:FF:000002">
    <property type="entry name" value="Actinin, alpha 1"/>
    <property type="match status" value="1"/>
</dbReference>
<dbReference type="CDD" id="cd00051">
    <property type="entry name" value="EFh"/>
    <property type="match status" value="1"/>
</dbReference>
<dbReference type="InterPro" id="IPR001715">
    <property type="entry name" value="CH_dom"/>
</dbReference>
<keyword evidence="10" id="KW-1185">Reference proteome</keyword>
<evidence type="ECO:0000313" key="9">
    <source>
        <dbReference type="Ensembl" id="ENSCCRP00010007039.1"/>
    </source>
</evidence>
<feature type="domain" description="Calponin-homology (CH)" evidence="7">
    <location>
        <begin position="38"/>
        <end position="142"/>
    </location>
</feature>
<evidence type="ECO:0000256" key="3">
    <source>
        <dbReference type="ARBA" id="ARBA00022737"/>
    </source>
</evidence>
<accession>A0A8C1GH97</accession>
<dbReference type="SUPFAM" id="SSF47473">
    <property type="entry name" value="EF-hand"/>
    <property type="match status" value="2"/>
</dbReference>
<dbReference type="FunFam" id="1.20.58.60:FF:000004">
    <property type="entry name" value="Actinin alpha 1"/>
    <property type="match status" value="1"/>
</dbReference>
<dbReference type="CDD" id="cd21214">
    <property type="entry name" value="CH_ACTN_rpt1"/>
    <property type="match status" value="1"/>
</dbReference>
<dbReference type="Gene3D" id="1.10.418.10">
    <property type="entry name" value="Calponin-like domain"/>
    <property type="match status" value="2"/>
</dbReference>
<dbReference type="SUPFAM" id="SSF47576">
    <property type="entry name" value="Calponin-homology domain, CH-domain"/>
    <property type="match status" value="1"/>
</dbReference>
<dbReference type="Proteomes" id="UP000694427">
    <property type="component" value="Unplaced"/>
</dbReference>
<organism evidence="9 10">
    <name type="scientific">Cyprinus carpio</name>
    <name type="common">Common carp</name>
    <dbReference type="NCBI Taxonomy" id="7962"/>
    <lineage>
        <taxon>Eukaryota</taxon>
        <taxon>Metazoa</taxon>
        <taxon>Chordata</taxon>
        <taxon>Craniata</taxon>
        <taxon>Vertebrata</taxon>
        <taxon>Euteleostomi</taxon>
        <taxon>Actinopterygii</taxon>
        <taxon>Neopterygii</taxon>
        <taxon>Teleostei</taxon>
        <taxon>Ostariophysi</taxon>
        <taxon>Cypriniformes</taxon>
        <taxon>Cyprinidae</taxon>
        <taxon>Cyprininae</taxon>
        <taxon>Cyprinus</taxon>
    </lineage>
</organism>
<feature type="domain" description="EF-hand" evidence="8">
    <location>
        <begin position="753"/>
        <end position="788"/>
    </location>
</feature>
<dbReference type="FunFam" id="1.10.418.10:FF:000005">
    <property type="entry name" value="Actinin alpha 4"/>
    <property type="match status" value="1"/>
</dbReference>
<keyword evidence="3" id="KW-0677">Repeat</keyword>
<keyword evidence="5" id="KW-0009">Actin-binding</keyword>
<dbReference type="CDD" id="cd00176">
    <property type="entry name" value="SPEC"/>
    <property type="match status" value="1"/>
</dbReference>
<evidence type="ECO:0000256" key="2">
    <source>
        <dbReference type="ARBA" id="ARBA00022723"/>
    </source>
</evidence>
<dbReference type="Pfam" id="PF00307">
    <property type="entry name" value="CH"/>
    <property type="match status" value="2"/>
</dbReference>
<evidence type="ECO:0000256" key="1">
    <source>
        <dbReference type="ARBA" id="ARBA00010255"/>
    </source>
</evidence>
<dbReference type="FunFam" id="1.10.238.10:FF:000004">
    <property type="entry name" value="Actinin alpha 1"/>
    <property type="match status" value="1"/>
</dbReference>
<dbReference type="SMART" id="SM01184">
    <property type="entry name" value="efhand_Ca_insen"/>
    <property type="match status" value="1"/>
</dbReference>
<reference evidence="9" key="1">
    <citation type="submission" date="2025-08" db="UniProtKB">
        <authorList>
            <consortium name="Ensembl"/>
        </authorList>
    </citation>
    <scope>IDENTIFICATION</scope>
</reference>
<sequence length="898" mass="103740">MNQIDLSDPYDNGYEPDDYMMPEEEWDRDLLLDPAWEKQQRKTFTAWCNSHLRKAGTQIENIEEDFRNGLKLMLLLEVISGERLPKPDRGKMRFHKIANVNKALDFITSKGVKLVSIGAEEIVDGNVKMTLGMIWTIILRFAIQDISVEETSAKEGLLLWCQRKTAPYRNVNVQNFHVSWKDGLGFCALIHRHKPELVDFHKLEVDDPLGNLNLAFDIAEKHLDIPKMLDAEDILNTPKPDERAIMTYVSCFYHAFAGAEQAETAANRICKVLGVNQENEKLMEDYERLASELLEWIRRTIPWLENRVPEKTMSEMQRKLEDFRDYRRKHKPPKVQEKCQLEISFNTLQTKLRISNRPAFMPSEGKMVSDIASAWQGLEQVEKGYEEWLLTEIRRLERLDHLAEKFRQKATNHQSWAAGKEEMLTRKDYESASLMEVRALLRKHEAFESDLSAHQDRVEQIAAIAQELNELDYHDVASVNQRCQSICDLWDQLGTLTQKRRESLERTEKLLETVEQLFLEYAKRSAPFNNWMEGAMEDLQDMFIVHTIEEVQTLIAAHEQFKATLPEADAERQAILGIQQEVLKISQNYGIRGDLTNPYSTITTEEIAIKWDKVKKLVPQRDSALQEELALQHANERLRRQFAAQANLIGPWIQARMEEIGRCSMAMGGTLEDQMTQLKQCEHVIVSYKPNIDRLEGDHQLIQESLIFDNKHTNYTMEHIRVGWELLLTTVARTINEIETQILTRDAKGISQEQMNEFRSSFNHFDREERGKLRPDEFRACLISFEHLGSDKQGEVEFARIMMLVDPNASGVVSFQSFIDFMTRETADTDTAEQVIASFRILAADKPYILADELRRELPPDQAEYCISRMPPYSGPGALPGALDYTAFSSALYGESDL</sequence>
<dbReference type="InterPro" id="IPR018159">
    <property type="entry name" value="Spectrin/alpha-actinin"/>
</dbReference>
<dbReference type="InterPro" id="IPR002017">
    <property type="entry name" value="Spectrin_repeat"/>
</dbReference>
<dbReference type="SUPFAM" id="SSF46966">
    <property type="entry name" value="Spectrin repeat"/>
    <property type="match status" value="4"/>
</dbReference>
<dbReference type="Pfam" id="PF08726">
    <property type="entry name" value="EFhand_Ca_insen"/>
    <property type="match status" value="1"/>
</dbReference>
<protein>
    <submittedName>
        <fullName evidence="9">Actinin, alpha 2b</fullName>
    </submittedName>
</protein>
<dbReference type="PROSITE" id="PS50021">
    <property type="entry name" value="CH"/>
    <property type="match status" value="2"/>
</dbReference>
<dbReference type="Ensembl" id="ENSCCRT00010007603.1">
    <property type="protein sequence ID" value="ENSCCRP00010007039.1"/>
    <property type="gene ID" value="ENSCCRG00010001330.1"/>
</dbReference>
<dbReference type="SMART" id="SM00150">
    <property type="entry name" value="SPEC"/>
    <property type="match status" value="2"/>
</dbReference>
<dbReference type="PROSITE" id="PS00019">
    <property type="entry name" value="ACTININ_1"/>
    <property type="match status" value="1"/>
</dbReference>
<evidence type="ECO:0000256" key="4">
    <source>
        <dbReference type="ARBA" id="ARBA00022837"/>
    </source>
</evidence>
<dbReference type="AlphaFoldDB" id="A0A8C1GH97"/>
<name>A0A8C1GH97_CYPCA</name>
<dbReference type="InterPro" id="IPR036872">
    <property type="entry name" value="CH_dom_sf"/>
</dbReference>
<dbReference type="SMART" id="SM00054">
    <property type="entry name" value="EFh"/>
    <property type="match status" value="2"/>
</dbReference>
<dbReference type="FunFam" id="1.20.58.60:FF:000003">
    <property type="entry name" value="Actinin, alpha 1"/>
    <property type="match status" value="1"/>
</dbReference>
<dbReference type="InterPro" id="IPR001589">
    <property type="entry name" value="Actinin_actin-bd_CS"/>
</dbReference>
<keyword evidence="2" id="KW-0479">Metal-binding</keyword>
<evidence type="ECO:0000256" key="6">
    <source>
        <dbReference type="SAM" id="Coils"/>
    </source>
</evidence>
<feature type="domain" description="EF-hand" evidence="8">
    <location>
        <begin position="793"/>
        <end position="828"/>
    </location>
</feature>
<reference evidence="9" key="2">
    <citation type="submission" date="2025-09" db="UniProtKB">
        <authorList>
            <consortium name="Ensembl"/>
        </authorList>
    </citation>
    <scope>IDENTIFICATION</scope>
</reference>
<evidence type="ECO:0000313" key="10">
    <source>
        <dbReference type="Proteomes" id="UP000694427"/>
    </source>
</evidence>
<dbReference type="FunFam" id="1.10.418.10:FF:000001">
    <property type="entry name" value="Actinin alpha 1"/>
    <property type="match status" value="1"/>
</dbReference>
<feature type="coiled-coil region" evidence="6">
    <location>
        <begin position="272"/>
        <end position="299"/>
    </location>
</feature>
<evidence type="ECO:0000259" key="8">
    <source>
        <dbReference type="PROSITE" id="PS50222"/>
    </source>
</evidence>
<dbReference type="FunFam" id="1.20.58.60:FF:000005">
    <property type="entry name" value="Actinin alpha 1"/>
    <property type="match status" value="1"/>
</dbReference>
<dbReference type="Gene3D" id="1.10.238.10">
    <property type="entry name" value="EF-hand"/>
    <property type="match status" value="2"/>
</dbReference>
<keyword evidence="6" id="KW-0175">Coiled coil</keyword>
<dbReference type="GO" id="GO:0005509">
    <property type="term" value="F:calcium ion binding"/>
    <property type="evidence" value="ECO:0007669"/>
    <property type="project" value="InterPro"/>
</dbReference>
<dbReference type="InterPro" id="IPR014837">
    <property type="entry name" value="EF-hand_Ca_insen"/>
</dbReference>
<dbReference type="PANTHER" id="PTHR11915">
    <property type="entry name" value="SPECTRIN/FILAMIN RELATED CYTOSKELETAL PROTEIN"/>
    <property type="match status" value="1"/>
</dbReference>
<dbReference type="InterPro" id="IPR002048">
    <property type="entry name" value="EF_hand_dom"/>
</dbReference>
<dbReference type="PROSITE" id="PS00020">
    <property type="entry name" value="ACTININ_2"/>
    <property type="match status" value="1"/>
</dbReference>
<evidence type="ECO:0000259" key="7">
    <source>
        <dbReference type="PROSITE" id="PS50021"/>
    </source>
</evidence>
<dbReference type="SMART" id="SM00033">
    <property type="entry name" value="CH"/>
    <property type="match status" value="2"/>
</dbReference>
<proteinExistence type="inferred from homology"/>
<dbReference type="Gene3D" id="1.20.58.60">
    <property type="match status" value="4"/>
</dbReference>
<comment type="similarity">
    <text evidence="1">Belongs to the alpha-actinin family.</text>
</comment>
<dbReference type="InterPro" id="IPR011992">
    <property type="entry name" value="EF-hand-dom_pair"/>
</dbReference>
<dbReference type="Pfam" id="PF00435">
    <property type="entry name" value="Spectrin"/>
    <property type="match status" value="4"/>
</dbReference>
<feature type="domain" description="Calponin-homology (CH)" evidence="7">
    <location>
        <begin position="151"/>
        <end position="257"/>
    </location>
</feature>